<evidence type="ECO:0000313" key="2">
    <source>
        <dbReference type="Proteomes" id="UP000447434"/>
    </source>
</evidence>
<dbReference type="EMBL" id="WOCE01000008">
    <property type="protein sequence ID" value="KAE9609309.1"/>
    <property type="molecule type" value="Genomic_DNA"/>
</dbReference>
<accession>A0A6A4Q707</accession>
<evidence type="ECO:0000313" key="1">
    <source>
        <dbReference type="EMBL" id="KAE9609309.1"/>
    </source>
</evidence>
<keyword evidence="2" id="KW-1185">Reference proteome</keyword>
<reference evidence="2" key="1">
    <citation type="journal article" date="2020" name="Nat. Commun.">
        <title>Genome sequence of the cluster root forming white lupin.</title>
        <authorList>
            <person name="Hufnagel B."/>
            <person name="Marques A."/>
            <person name="Soriano A."/>
            <person name="Marques L."/>
            <person name="Divol F."/>
            <person name="Doumas P."/>
            <person name="Sallet E."/>
            <person name="Mancinotti D."/>
            <person name="Carrere S."/>
            <person name="Marande W."/>
            <person name="Arribat S."/>
            <person name="Keller J."/>
            <person name="Huneau C."/>
            <person name="Blein T."/>
            <person name="Aime D."/>
            <person name="Laguerre M."/>
            <person name="Taylor J."/>
            <person name="Schubert V."/>
            <person name="Nelson M."/>
            <person name="Geu-Flores F."/>
            <person name="Crespi M."/>
            <person name="Gallardo-Guerrero K."/>
            <person name="Delaux P.-M."/>
            <person name="Salse J."/>
            <person name="Berges H."/>
            <person name="Guyot R."/>
            <person name="Gouzy J."/>
            <person name="Peret B."/>
        </authorList>
    </citation>
    <scope>NUCLEOTIDE SEQUENCE [LARGE SCALE GENOMIC DNA]</scope>
    <source>
        <strain evidence="2">cv. Amiga</strain>
    </source>
</reference>
<name>A0A6A4Q707_LUPAL</name>
<organism evidence="1 2">
    <name type="scientific">Lupinus albus</name>
    <name type="common">White lupine</name>
    <name type="synonym">Lupinus termis</name>
    <dbReference type="NCBI Taxonomy" id="3870"/>
    <lineage>
        <taxon>Eukaryota</taxon>
        <taxon>Viridiplantae</taxon>
        <taxon>Streptophyta</taxon>
        <taxon>Embryophyta</taxon>
        <taxon>Tracheophyta</taxon>
        <taxon>Spermatophyta</taxon>
        <taxon>Magnoliopsida</taxon>
        <taxon>eudicotyledons</taxon>
        <taxon>Gunneridae</taxon>
        <taxon>Pentapetalae</taxon>
        <taxon>rosids</taxon>
        <taxon>fabids</taxon>
        <taxon>Fabales</taxon>
        <taxon>Fabaceae</taxon>
        <taxon>Papilionoideae</taxon>
        <taxon>50 kb inversion clade</taxon>
        <taxon>genistoids sensu lato</taxon>
        <taxon>core genistoids</taxon>
        <taxon>Genisteae</taxon>
        <taxon>Lupinus</taxon>
    </lineage>
</organism>
<proteinExistence type="predicted"/>
<sequence length="66" mass="7949">MTGAWVVDVEMDRKRCDFEVLTSDFWMTWQILYLSGWIRLSSGLKKPHERWGSFRYGNVCFYFSKS</sequence>
<dbReference type="AlphaFoldDB" id="A0A6A4Q707"/>
<comment type="caution">
    <text evidence="1">The sequence shown here is derived from an EMBL/GenBank/DDBJ whole genome shotgun (WGS) entry which is preliminary data.</text>
</comment>
<gene>
    <name evidence="1" type="ORF">Lalb_Chr08g0244841</name>
</gene>
<protein>
    <submittedName>
        <fullName evidence="1">Uncharacterized protein</fullName>
    </submittedName>
</protein>
<dbReference type="Proteomes" id="UP000447434">
    <property type="component" value="Chromosome 8"/>
</dbReference>